<proteinExistence type="predicted"/>
<feature type="region of interest" description="Disordered" evidence="1">
    <location>
        <begin position="1"/>
        <end position="34"/>
    </location>
</feature>
<keyword evidence="3" id="KW-1185">Reference proteome</keyword>
<protein>
    <submittedName>
        <fullName evidence="2">Uncharacterized protein</fullName>
    </submittedName>
</protein>
<feature type="compositionally biased region" description="Polar residues" evidence="1">
    <location>
        <begin position="22"/>
        <end position="33"/>
    </location>
</feature>
<dbReference type="Proteomes" id="UP000834106">
    <property type="component" value="Chromosome 21"/>
</dbReference>
<dbReference type="EMBL" id="OU503056">
    <property type="protein sequence ID" value="CAI9784795.1"/>
    <property type="molecule type" value="Genomic_DNA"/>
</dbReference>
<reference evidence="2" key="1">
    <citation type="submission" date="2023-05" db="EMBL/GenBank/DDBJ databases">
        <authorList>
            <person name="Huff M."/>
        </authorList>
    </citation>
    <scope>NUCLEOTIDE SEQUENCE</scope>
</reference>
<evidence type="ECO:0000256" key="1">
    <source>
        <dbReference type="SAM" id="MobiDB-lite"/>
    </source>
</evidence>
<gene>
    <name evidence="2" type="ORF">FPE_LOCUS32225</name>
</gene>
<evidence type="ECO:0000313" key="3">
    <source>
        <dbReference type="Proteomes" id="UP000834106"/>
    </source>
</evidence>
<dbReference type="AlphaFoldDB" id="A0AAD2EEG4"/>
<feature type="compositionally biased region" description="Polar residues" evidence="1">
    <location>
        <begin position="1"/>
        <end position="13"/>
    </location>
</feature>
<name>A0AAD2EEG4_9LAMI</name>
<accession>A0AAD2EEG4</accession>
<evidence type="ECO:0000313" key="2">
    <source>
        <dbReference type="EMBL" id="CAI9784795.1"/>
    </source>
</evidence>
<organism evidence="2 3">
    <name type="scientific">Fraxinus pennsylvanica</name>
    <dbReference type="NCBI Taxonomy" id="56036"/>
    <lineage>
        <taxon>Eukaryota</taxon>
        <taxon>Viridiplantae</taxon>
        <taxon>Streptophyta</taxon>
        <taxon>Embryophyta</taxon>
        <taxon>Tracheophyta</taxon>
        <taxon>Spermatophyta</taxon>
        <taxon>Magnoliopsida</taxon>
        <taxon>eudicotyledons</taxon>
        <taxon>Gunneridae</taxon>
        <taxon>Pentapetalae</taxon>
        <taxon>asterids</taxon>
        <taxon>lamiids</taxon>
        <taxon>Lamiales</taxon>
        <taxon>Oleaceae</taxon>
        <taxon>Oleeae</taxon>
        <taxon>Fraxinus</taxon>
    </lineage>
</organism>
<sequence length="172" mass="18932">MNLNSNVNGMKSFSDQRHENESGTNSSTKVDSNANDRVDIEEHVFSNKNAYSSGIGNGSIDLFGTANQSIDLFSTSTEVDLVSTSSDFHSSSQEVNLFEVQSSIAAPISFISDTNLNIERTDIKDGLNPNSDVGYAESDDGFGEFTNAFSESEQSQEKHWMMICFLPLKKQY</sequence>